<feature type="compositionally biased region" description="Basic and acidic residues" evidence="1">
    <location>
        <begin position="34"/>
        <end position="62"/>
    </location>
</feature>
<feature type="region of interest" description="Disordered" evidence="1">
    <location>
        <begin position="29"/>
        <end position="74"/>
    </location>
</feature>
<feature type="compositionally biased region" description="Polar residues" evidence="1">
    <location>
        <begin position="177"/>
        <end position="187"/>
    </location>
</feature>
<feature type="region of interest" description="Disordered" evidence="1">
    <location>
        <begin position="173"/>
        <end position="225"/>
    </location>
</feature>
<gene>
    <name evidence="4" type="ORF">R0G89_06100</name>
</gene>
<feature type="transmembrane region" description="Helical" evidence="2">
    <location>
        <begin position="341"/>
        <end position="358"/>
    </location>
</feature>
<evidence type="ECO:0000313" key="5">
    <source>
        <dbReference type="Proteomes" id="UP001280897"/>
    </source>
</evidence>
<dbReference type="GeneID" id="57365147"/>
<sequence length="364" mass="40103">MKFCLNCGEELPEKAHFCPNCGAKIETASSESSRLSRAELHKNRQETPLDDLKESADTKPEEEPTISRTRRKSSASTDLKEGALTTLQWIGGNWLTALLVLLVIGAIFYWLSKMVGVVLLVVAVAAAFFYAQRVGAGDRSADQAVKAALQKGGEAGRQVWQKLQTALLKKRGKKDFTTPTTEQNSDSTEAAAAEAEATAEPKSMKEGASSGVNDPKPTTGTDVRKGKQRWTLKNKFIMGIAIITGMAAYWAPFASAPTAGYNVKTSLMSILKTLGDDQLAHFLWVIPALLLFGALLQFHWLTKWASYLNLLWYGMMFFLIYQNEAQLVGLGNMFNGVRWGWGGYLIVACSIILLLMHSRTRTRK</sequence>
<organism evidence="4 5">
    <name type="scientific">Pediococcus acidilactici</name>
    <dbReference type="NCBI Taxonomy" id="1254"/>
    <lineage>
        <taxon>Bacteria</taxon>
        <taxon>Bacillati</taxon>
        <taxon>Bacillota</taxon>
        <taxon>Bacilli</taxon>
        <taxon>Lactobacillales</taxon>
        <taxon>Lactobacillaceae</taxon>
        <taxon>Pediococcus</taxon>
        <taxon>Pediococcus acidilactici group</taxon>
    </lineage>
</organism>
<reference evidence="4" key="1">
    <citation type="journal article" date="2023" name="PeerJ">
        <title>Selection and evaluation of lactic acid bacteria from chicken feces in Thailand as potential probiotics.</title>
        <authorList>
            <person name="Khurajog B."/>
            <person name="Disastra Y."/>
            <person name="Lawwyne L.D."/>
            <person name="Sirichokchatchawan W."/>
            <person name="Niyomtham W."/>
            <person name="Yindee J."/>
            <person name="Hampson D.J."/>
            <person name="Prapasarakul N."/>
        </authorList>
    </citation>
    <scope>NUCLEOTIDE SEQUENCE</scope>
    <source>
        <strain evidence="4">BF9</strain>
    </source>
</reference>
<dbReference type="EMBL" id="JAWJAV010000003">
    <property type="protein sequence ID" value="MDV2621303.1"/>
    <property type="molecule type" value="Genomic_DNA"/>
</dbReference>
<dbReference type="Proteomes" id="UP001280897">
    <property type="component" value="Unassembled WGS sequence"/>
</dbReference>
<proteinExistence type="predicted"/>
<evidence type="ECO:0000256" key="1">
    <source>
        <dbReference type="SAM" id="MobiDB-lite"/>
    </source>
</evidence>
<accession>A0AAW8YHQ7</accession>
<protein>
    <submittedName>
        <fullName evidence="4">Zinc-ribbon domain-containing protein</fullName>
    </submittedName>
</protein>
<comment type="caution">
    <text evidence="4">The sequence shown here is derived from an EMBL/GenBank/DDBJ whole genome shotgun (WGS) entry which is preliminary data.</text>
</comment>
<reference evidence="4" key="2">
    <citation type="submission" date="2023-10" db="EMBL/GenBank/DDBJ databases">
        <authorList>
            <person name="Khurajog B."/>
        </authorList>
    </citation>
    <scope>NUCLEOTIDE SEQUENCE</scope>
    <source>
        <strain evidence="4">BF9</strain>
    </source>
</reference>
<dbReference type="Pfam" id="PF13240">
    <property type="entry name" value="Zn_Ribbon_1"/>
    <property type="match status" value="1"/>
</dbReference>
<feature type="transmembrane region" description="Helical" evidence="2">
    <location>
        <begin position="114"/>
        <end position="131"/>
    </location>
</feature>
<feature type="transmembrane region" description="Helical" evidence="2">
    <location>
        <begin position="89"/>
        <end position="108"/>
    </location>
</feature>
<dbReference type="RefSeq" id="WP_160185704.1">
    <property type="nucleotide sequence ID" value="NZ_CP053421.1"/>
</dbReference>
<dbReference type="InterPro" id="IPR026870">
    <property type="entry name" value="Zinc_ribbon_dom"/>
</dbReference>
<keyword evidence="2" id="KW-0472">Membrane</keyword>
<feature type="transmembrane region" description="Helical" evidence="2">
    <location>
        <begin position="236"/>
        <end position="259"/>
    </location>
</feature>
<evidence type="ECO:0000256" key="2">
    <source>
        <dbReference type="SAM" id="Phobius"/>
    </source>
</evidence>
<name>A0AAW8YHQ7_PEDAC</name>
<keyword evidence="2" id="KW-1133">Transmembrane helix</keyword>
<feature type="compositionally biased region" description="Low complexity" evidence="1">
    <location>
        <begin position="188"/>
        <end position="200"/>
    </location>
</feature>
<feature type="transmembrane region" description="Helical" evidence="2">
    <location>
        <begin position="279"/>
        <end position="297"/>
    </location>
</feature>
<feature type="transmembrane region" description="Helical" evidence="2">
    <location>
        <begin position="304"/>
        <end position="321"/>
    </location>
</feature>
<evidence type="ECO:0000313" key="4">
    <source>
        <dbReference type="EMBL" id="MDV2621303.1"/>
    </source>
</evidence>
<feature type="compositionally biased region" description="Polar residues" evidence="1">
    <location>
        <begin position="210"/>
        <end position="221"/>
    </location>
</feature>
<dbReference type="AlphaFoldDB" id="A0AAW8YHQ7"/>
<evidence type="ECO:0000259" key="3">
    <source>
        <dbReference type="Pfam" id="PF13240"/>
    </source>
</evidence>
<keyword evidence="2" id="KW-0812">Transmembrane</keyword>
<feature type="domain" description="Zinc-ribbon" evidence="3">
    <location>
        <begin position="3"/>
        <end position="25"/>
    </location>
</feature>